<accession>A0AAE1ZL24</accession>
<feature type="compositionally biased region" description="Acidic residues" evidence="1">
    <location>
        <begin position="175"/>
        <end position="189"/>
    </location>
</feature>
<evidence type="ECO:0000256" key="1">
    <source>
        <dbReference type="SAM" id="MobiDB-lite"/>
    </source>
</evidence>
<evidence type="ECO:0000313" key="3">
    <source>
        <dbReference type="EMBL" id="KAK4475192.1"/>
    </source>
</evidence>
<dbReference type="Proteomes" id="UP001292079">
    <property type="component" value="Unassembled WGS sequence"/>
</dbReference>
<reference evidence="3" key="2">
    <citation type="journal article" date="2023" name="Infect Dis Poverty">
        <title>Chromosome-scale genome of the human blood fluke Schistosoma mekongi and its implications for public health.</title>
        <authorList>
            <person name="Zhou M."/>
            <person name="Xu L."/>
            <person name="Xu D."/>
            <person name="Chen W."/>
            <person name="Khan J."/>
            <person name="Hu Y."/>
            <person name="Huang H."/>
            <person name="Wei H."/>
            <person name="Zhang Y."/>
            <person name="Chusongsang P."/>
            <person name="Tanasarnprasert K."/>
            <person name="Hu X."/>
            <person name="Limpanont Y."/>
            <person name="Lv Z."/>
        </authorList>
    </citation>
    <scope>NUCLEOTIDE SEQUENCE</scope>
    <source>
        <strain evidence="3">LV_2022a</strain>
    </source>
</reference>
<reference evidence="3" key="1">
    <citation type="submission" date="2022-04" db="EMBL/GenBank/DDBJ databases">
        <authorList>
            <person name="Xu L."/>
            <person name="Lv Z."/>
        </authorList>
    </citation>
    <scope>NUCLEOTIDE SEQUENCE</scope>
    <source>
        <strain evidence="3">LV_2022a</strain>
    </source>
</reference>
<name>A0AAE1ZL24_SCHME</name>
<dbReference type="AlphaFoldDB" id="A0AAE1ZL24"/>
<protein>
    <recommendedName>
        <fullName evidence="2">Trematode PH-like domain-containing protein</fullName>
    </recommendedName>
</protein>
<keyword evidence="4" id="KW-1185">Reference proteome</keyword>
<feature type="region of interest" description="Disordered" evidence="1">
    <location>
        <begin position="175"/>
        <end position="195"/>
    </location>
</feature>
<dbReference type="EMBL" id="JALJAT010000001">
    <property type="protein sequence ID" value="KAK4475192.1"/>
    <property type="molecule type" value="Genomic_DNA"/>
</dbReference>
<feature type="domain" description="Trematode PH-like" evidence="2">
    <location>
        <begin position="25"/>
        <end position="147"/>
    </location>
</feature>
<comment type="caution">
    <text evidence="3">The sequence shown here is derived from an EMBL/GenBank/DDBJ whole genome shotgun (WGS) entry which is preliminary data.</text>
</comment>
<sequence length="375" mass="44072">MDHTRKRSNSLVPRIVENLPNDPVTGQSILFRTNFKGRDHSKIIDPAGFCDSKANQLLIKHLRKKRNYGYLYCLLDRIRFERRSRTKLFREQIFYKDIKFIYFFSNLPNIFMLALNDEKQRRIYETYSVNSMEDRNRIAELTQNKNSLDKLRTSISSHMINYENSIMDNGHISLEGEEEEEERVEEGDEGTEHNGFEEVDNLHSYRSIKRHSHGSLQRTKLLPNYQHDFHSNFKPVSHIENSYTNGYLNATNIPTYYKPHSVTRSINSPPHQSYSRQQTRSYIERTPSPTDYFVMQYQGRNSCNNQRISIHSPLKYNTEEYAVPVNSSEPLLTNGLIKEEGPLYLYVQRRPSKPEIPVDESTKITKSPSAVTIYR</sequence>
<evidence type="ECO:0000313" key="4">
    <source>
        <dbReference type="Proteomes" id="UP001292079"/>
    </source>
</evidence>
<organism evidence="3 4">
    <name type="scientific">Schistosoma mekongi</name>
    <name type="common">Parasitic worm</name>
    <dbReference type="NCBI Taxonomy" id="38744"/>
    <lineage>
        <taxon>Eukaryota</taxon>
        <taxon>Metazoa</taxon>
        <taxon>Spiralia</taxon>
        <taxon>Lophotrochozoa</taxon>
        <taxon>Platyhelminthes</taxon>
        <taxon>Trematoda</taxon>
        <taxon>Digenea</taxon>
        <taxon>Strigeidida</taxon>
        <taxon>Schistosomatoidea</taxon>
        <taxon>Schistosomatidae</taxon>
        <taxon>Schistosoma</taxon>
    </lineage>
</organism>
<evidence type="ECO:0000259" key="2">
    <source>
        <dbReference type="Pfam" id="PF25356"/>
    </source>
</evidence>
<dbReference type="InterPro" id="IPR057376">
    <property type="entry name" value="PH_trem"/>
</dbReference>
<dbReference type="Pfam" id="PF25356">
    <property type="entry name" value="PH_trem"/>
    <property type="match status" value="1"/>
</dbReference>
<gene>
    <name evidence="3" type="ORF">MN116_002273</name>
</gene>
<proteinExistence type="predicted"/>